<dbReference type="GO" id="GO:0006741">
    <property type="term" value="P:NADP+ biosynthetic process"/>
    <property type="evidence" value="ECO:0007669"/>
    <property type="project" value="TreeGrafter"/>
</dbReference>
<dbReference type="PANTHER" id="PTHR20275:SF0">
    <property type="entry name" value="NAD KINASE"/>
    <property type="match status" value="1"/>
</dbReference>
<dbReference type="AlphaFoldDB" id="A0A7G2CJQ2"/>
<protein>
    <submittedName>
        <fullName evidence="1">ATP-NAD kinase, putative</fullName>
    </submittedName>
</protein>
<proteinExistence type="predicted"/>
<evidence type="ECO:0000313" key="2">
    <source>
        <dbReference type="Proteomes" id="UP000515908"/>
    </source>
</evidence>
<dbReference type="VEuPathDB" id="TriTrypDB:ADEAN_000759400"/>
<dbReference type="GO" id="GO:0019674">
    <property type="term" value="P:NAD+ metabolic process"/>
    <property type="evidence" value="ECO:0007669"/>
    <property type="project" value="InterPro"/>
</dbReference>
<dbReference type="EMBL" id="LR877160">
    <property type="protein sequence ID" value="CAD2220080.1"/>
    <property type="molecule type" value="Genomic_DNA"/>
</dbReference>
<accession>A0A7G2CJQ2</accession>
<dbReference type="OrthoDB" id="24581at2759"/>
<sequence>MVEVHPIVRTTGADVRHAMWEREIEPKAIFSDAVLRYIETHGLYKDSRKQFNGSYRTNTGNNNDPTTFGTAAYNTYLTSIGVAAGSNRRAPVLKETATMTFPGVIPRLELHYDKNNLLAREQYEKLKAFQCKDPNQQPDLIVPIGGDGYMMHCIRRNWDRFIPFYGVNAGHVGYLLNDCSTLEELFAFPLKLHTTTMLYCQAEQETETGERVLLSELAFNDAWVERASGQTALIRILVNGEERIRRLRGDGVLVSTAAGSTAYSQALGASPVPVGAPLIQVVGSNVVSPAQWRPAHLDQEDQVEFEVLDINKRPCKCYVDSVNVGNVTRMLVRSSRVAGVTLAFSRSCDLQHKLYQMQFPKTL</sequence>
<dbReference type="Proteomes" id="UP000515908">
    <property type="component" value="Chromosome 16"/>
</dbReference>
<dbReference type="InterPro" id="IPR016064">
    <property type="entry name" value="NAD/diacylglycerol_kinase_sf"/>
</dbReference>
<keyword evidence="1" id="KW-0418">Kinase</keyword>
<dbReference type="InterPro" id="IPR017437">
    <property type="entry name" value="ATP-NAD_kinase_PpnK-typ_C"/>
</dbReference>
<keyword evidence="2" id="KW-1185">Reference proteome</keyword>
<evidence type="ECO:0000313" key="1">
    <source>
        <dbReference type="EMBL" id="CAD2220080.1"/>
    </source>
</evidence>
<dbReference type="Gene3D" id="2.60.200.30">
    <property type="entry name" value="Probable inorganic polyphosphate/atp-NAD kinase, domain 2"/>
    <property type="match status" value="1"/>
</dbReference>
<name>A0A7G2CJQ2_9TRYP</name>
<dbReference type="InterPro" id="IPR017438">
    <property type="entry name" value="ATP-NAD_kinase_N"/>
</dbReference>
<dbReference type="GO" id="GO:0003951">
    <property type="term" value="F:NAD+ kinase activity"/>
    <property type="evidence" value="ECO:0007669"/>
    <property type="project" value="InterPro"/>
</dbReference>
<reference evidence="1 2" key="1">
    <citation type="submission" date="2020-08" db="EMBL/GenBank/DDBJ databases">
        <authorList>
            <person name="Newling K."/>
            <person name="Davey J."/>
            <person name="Forrester S."/>
        </authorList>
    </citation>
    <scope>NUCLEOTIDE SEQUENCE [LARGE SCALE GENOMIC DNA]</scope>
    <source>
        <strain evidence="2">Crithidia deanei Carvalho (ATCC PRA-265)</strain>
    </source>
</reference>
<keyword evidence="1" id="KW-0808">Transferase</keyword>
<organism evidence="1 2">
    <name type="scientific">Angomonas deanei</name>
    <dbReference type="NCBI Taxonomy" id="59799"/>
    <lineage>
        <taxon>Eukaryota</taxon>
        <taxon>Discoba</taxon>
        <taxon>Euglenozoa</taxon>
        <taxon>Kinetoplastea</taxon>
        <taxon>Metakinetoplastina</taxon>
        <taxon>Trypanosomatida</taxon>
        <taxon>Trypanosomatidae</taxon>
        <taxon>Strigomonadinae</taxon>
        <taxon>Angomonas</taxon>
    </lineage>
</organism>
<dbReference type="SUPFAM" id="SSF111331">
    <property type="entry name" value="NAD kinase/diacylglycerol kinase-like"/>
    <property type="match status" value="1"/>
</dbReference>
<dbReference type="PANTHER" id="PTHR20275">
    <property type="entry name" value="NAD KINASE"/>
    <property type="match status" value="1"/>
</dbReference>
<dbReference type="Gene3D" id="3.40.50.10330">
    <property type="entry name" value="Probable inorganic polyphosphate/atp-NAD kinase, domain 1"/>
    <property type="match status" value="1"/>
</dbReference>
<gene>
    <name evidence="1" type="ORF">ADEAN_000759400</name>
</gene>